<gene>
    <name evidence="1" type="primary">Spata46</name>
    <name evidence="1" type="ORF">CHOACU_R03543</name>
</gene>
<dbReference type="PANTHER" id="PTHR33517:SF4">
    <property type="entry name" value="SPERMATOGENESIS-ASSOCIATED PROTEIN 46"/>
    <property type="match status" value="1"/>
</dbReference>
<name>A0A7L0TXN9_CHOAC</name>
<evidence type="ECO:0000313" key="2">
    <source>
        <dbReference type="Proteomes" id="UP000568556"/>
    </source>
</evidence>
<dbReference type="GO" id="GO:0031965">
    <property type="term" value="C:nuclear membrane"/>
    <property type="evidence" value="ECO:0007669"/>
    <property type="project" value="TreeGrafter"/>
</dbReference>
<dbReference type="Proteomes" id="UP000568556">
    <property type="component" value="Unassembled WGS sequence"/>
</dbReference>
<reference evidence="1 2" key="1">
    <citation type="submission" date="2019-09" db="EMBL/GenBank/DDBJ databases">
        <title>Bird 10,000 Genomes (B10K) Project - Family phase.</title>
        <authorList>
            <person name="Zhang G."/>
        </authorList>
    </citation>
    <scope>NUCLEOTIDE SEQUENCE [LARGE SCALE GENOMIC DNA]</scope>
    <source>
        <strain evidence="1">B10K-DU-008-62</strain>
        <tissue evidence="1">Mixed tissue sample</tissue>
    </source>
</reference>
<comment type="caution">
    <text evidence="1">The sequence shown here is derived from an EMBL/GenBank/DDBJ whole genome shotgun (WGS) entry which is preliminary data.</text>
</comment>
<dbReference type="GO" id="GO:0009566">
    <property type="term" value="P:fertilization"/>
    <property type="evidence" value="ECO:0007669"/>
    <property type="project" value="TreeGrafter"/>
</dbReference>
<dbReference type="OrthoDB" id="8898641at2759"/>
<organism evidence="1 2">
    <name type="scientific">Chordeiles acutipennis</name>
    <name type="common">Lesser nighthawk</name>
    <name type="synonym">Caprimulgus acutipennis</name>
    <dbReference type="NCBI Taxonomy" id="118183"/>
    <lineage>
        <taxon>Eukaryota</taxon>
        <taxon>Metazoa</taxon>
        <taxon>Chordata</taxon>
        <taxon>Craniata</taxon>
        <taxon>Vertebrata</taxon>
        <taxon>Euteleostomi</taxon>
        <taxon>Archelosauria</taxon>
        <taxon>Archosauria</taxon>
        <taxon>Dinosauria</taxon>
        <taxon>Saurischia</taxon>
        <taxon>Theropoda</taxon>
        <taxon>Coelurosauria</taxon>
        <taxon>Aves</taxon>
        <taxon>Neognathae</taxon>
        <taxon>Neoaves</taxon>
        <taxon>Strisores</taxon>
        <taxon>Caprimulgiformes</taxon>
        <taxon>Caprimulgidae</taxon>
        <taxon>Chordeilinae</taxon>
        <taxon>Chordeiles</taxon>
    </lineage>
</organism>
<dbReference type="InterPro" id="IPR040879">
    <property type="entry name" value="Spt46-like"/>
</dbReference>
<keyword evidence="2" id="KW-1185">Reference proteome</keyword>
<dbReference type="AlphaFoldDB" id="A0A7L0TXN9"/>
<feature type="non-terminal residue" evidence="1">
    <location>
        <position position="1"/>
    </location>
</feature>
<proteinExistence type="predicted"/>
<feature type="non-terminal residue" evidence="1">
    <location>
        <position position="80"/>
    </location>
</feature>
<sequence>TSSGARITIQDIVAASQGQPVPQGGYQCTGCCRLFPTLCSVKTHIKHSAQEGYSCKVFYRRLKALWEKEHKEREAAAPRV</sequence>
<dbReference type="PANTHER" id="PTHR33517">
    <property type="entry name" value="PROTEIN FAM170B-RELATED"/>
    <property type="match status" value="1"/>
</dbReference>
<protein>
    <submittedName>
        <fullName evidence="1">SPT46 protein</fullName>
    </submittedName>
</protein>
<dbReference type="Pfam" id="PF17734">
    <property type="entry name" value="Spt46"/>
    <property type="match status" value="1"/>
</dbReference>
<accession>A0A7L0TXN9</accession>
<evidence type="ECO:0000313" key="1">
    <source>
        <dbReference type="EMBL" id="NXL58662.1"/>
    </source>
</evidence>
<dbReference type="EMBL" id="VXAQ01000155">
    <property type="protein sequence ID" value="NXL58662.1"/>
    <property type="molecule type" value="Genomic_DNA"/>
</dbReference>